<comment type="caution">
    <text evidence="2">The sequence shown here is derived from an EMBL/GenBank/DDBJ whole genome shotgun (WGS) entry which is preliminary data.</text>
</comment>
<protein>
    <recommendedName>
        <fullName evidence="1">MIF4G domain-containing protein</fullName>
    </recommendedName>
</protein>
<sequence length="272" mass="30600">MLRLTTNSLPPILSVQDLNHHANYEHLSCVASLLSGLAKYRDAFVIDVIDSLLENIQVTLERNDFREMPLRVRQVKLVGELYNYRLVDSVLVFDSLYQCAGFIGFGGPSSFRASQHITAGELWVVEGWQMKAHKLVERVRGLLFQLQATVGSERWRWALCQAVLFFHFAPAESQGLAMRKGGLGSITEENEATKNITFVRRIFAPGYSQVYSLPAVLVFQFHRLRLNWPLQLIDGCWSPCADGVTPPHLVCRTLDAAWQPLRPAIHAIAAVA</sequence>
<dbReference type="InterPro" id="IPR039762">
    <property type="entry name" value="Nmd2/UPF2"/>
</dbReference>
<evidence type="ECO:0000313" key="3">
    <source>
        <dbReference type="Proteomes" id="UP001642484"/>
    </source>
</evidence>
<organism evidence="2 3">
    <name type="scientific">Durusdinium trenchii</name>
    <dbReference type="NCBI Taxonomy" id="1381693"/>
    <lineage>
        <taxon>Eukaryota</taxon>
        <taxon>Sar</taxon>
        <taxon>Alveolata</taxon>
        <taxon>Dinophyceae</taxon>
        <taxon>Suessiales</taxon>
        <taxon>Symbiodiniaceae</taxon>
        <taxon>Durusdinium</taxon>
    </lineage>
</organism>
<dbReference type="Gene3D" id="1.25.40.180">
    <property type="match status" value="1"/>
</dbReference>
<dbReference type="InterPro" id="IPR003890">
    <property type="entry name" value="MIF4G-like_typ-3"/>
</dbReference>
<reference evidence="2 3" key="1">
    <citation type="submission" date="2024-02" db="EMBL/GenBank/DDBJ databases">
        <authorList>
            <person name="Chen Y."/>
            <person name="Shah S."/>
            <person name="Dougan E. K."/>
            <person name="Thang M."/>
            <person name="Chan C."/>
        </authorList>
    </citation>
    <scope>NUCLEOTIDE SEQUENCE [LARGE SCALE GENOMIC DNA]</scope>
</reference>
<dbReference type="Proteomes" id="UP001642484">
    <property type="component" value="Unassembled WGS sequence"/>
</dbReference>
<feature type="domain" description="MIF4G" evidence="1">
    <location>
        <begin position="24"/>
        <end position="100"/>
    </location>
</feature>
<dbReference type="PANTHER" id="PTHR12839:SF7">
    <property type="entry name" value="REGULATOR OF NONSENSE TRANSCRIPTS 2"/>
    <property type="match status" value="1"/>
</dbReference>
<evidence type="ECO:0000313" key="2">
    <source>
        <dbReference type="EMBL" id="CAK9013098.1"/>
    </source>
</evidence>
<dbReference type="InterPro" id="IPR016024">
    <property type="entry name" value="ARM-type_fold"/>
</dbReference>
<dbReference type="Pfam" id="PF02854">
    <property type="entry name" value="MIF4G"/>
    <property type="match status" value="1"/>
</dbReference>
<dbReference type="EMBL" id="CAXAMN010005269">
    <property type="protein sequence ID" value="CAK9013098.1"/>
    <property type="molecule type" value="Genomic_DNA"/>
</dbReference>
<dbReference type="SUPFAM" id="SSF48371">
    <property type="entry name" value="ARM repeat"/>
    <property type="match status" value="1"/>
</dbReference>
<name>A0ABP0JFY7_9DINO</name>
<keyword evidence="3" id="KW-1185">Reference proteome</keyword>
<accession>A0ABP0JFY7</accession>
<gene>
    <name evidence="2" type="ORF">CCMP2556_LOCUS11132</name>
</gene>
<evidence type="ECO:0000259" key="1">
    <source>
        <dbReference type="Pfam" id="PF02854"/>
    </source>
</evidence>
<dbReference type="PANTHER" id="PTHR12839">
    <property type="entry name" value="NONSENSE-MEDIATED MRNA DECAY PROTEIN 2 UP-FRAMESHIFT SUPPRESSOR 2"/>
    <property type="match status" value="1"/>
</dbReference>
<proteinExistence type="predicted"/>